<proteinExistence type="predicted"/>
<dbReference type="SMART" id="SM00360">
    <property type="entry name" value="RRM"/>
    <property type="match status" value="1"/>
</dbReference>
<accession>A0A0C2WYX4</accession>
<gene>
    <name evidence="5" type="ORF">M408DRAFT_327553</name>
</gene>
<evidence type="ECO:0000256" key="2">
    <source>
        <dbReference type="PROSITE-ProRule" id="PRU00176"/>
    </source>
</evidence>
<feature type="domain" description="RRM" evidence="4">
    <location>
        <begin position="4"/>
        <end position="84"/>
    </location>
</feature>
<evidence type="ECO:0000259" key="4">
    <source>
        <dbReference type="PROSITE" id="PS50102"/>
    </source>
</evidence>
<feature type="region of interest" description="Disordered" evidence="3">
    <location>
        <begin position="271"/>
        <end position="331"/>
    </location>
</feature>
<feature type="compositionally biased region" description="Basic residues" evidence="3">
    <location>
        <begin position="161"/>
        <end position="175"/>
    </location>
</feature>
<protein>
    <recommendedName>
        <fullName evidence="4">RRM domain-containing protein</fullName>
    </recommendedName>
</protein>
<dbReference type="GO" id="GO:0003723">
    <property type="term" value="F:RNA binding"/>
    <property type="evidence" value="ECO:0007669"/>
    <property type="project" value="UniProtKB-UniRule"/>
</dbReference>
<reference evidence="5 6" key="1">
    <citation type="submission" date="2014-04" db="EMBL/GenBank/DDBJ databases">
        <authorList>
            <consortium name="DOE Joint Genome Institute"/>
            <person name="Kuo A."/>
            <person name="Zuccaro A."/>
            <person name="Kohler A."/>
            <person name="Nagy L.G."/>
            <person name="Floudas D."/>
            <person name="Copeland A."/>
            <person name="Barry K.W."/>
            <person name="Cichocki N."/>
            <person name="Veneault-Fourrey C."/>
            <person name="LaButti K."/>
            <person name="Lindquist E.A."/>
            <person name="Lipzen A."/>
            <person name="Lundell T."/>
            <person name="Morin E."/>
            <person name="Murat C."/>
            <person name="Sun H."/>
            <person name="Tunlid A."/>
            <person name="Henrissat B."/>
            <person name="Grigoriev I.V."/>
            <person name="Hibbett D.S."/>
            <person name="Martin F."/>
            <person name="Nordberg H.P."/>
            <person name="Cantor M.N."/>
            <person name="Hua S.X."/>
        </authorList>
    </citation>
    <scope>NUCLEOTIDE SEQUENCE [LARGE SCALE GENOMIC DNA]</scope>
    <source>
        <strain evidence="5 6">MAFF 305830</strain>
    </source>
</reference>
<feature type="region of interest" description="Disordered" evidence="3">
    <location>
        <begin position="144"/>
        <end position="175"/>
    </location>
</feature>
<dbReference type="PANTHER" id="PTHR48029:SF1">
    <property type="entry name" value="NUCLEOLAR PROTEIN 8"/>
    <property type="match status" value="1"/>
</dbReference>
<dbReference type="InterPro" id="IPR035979">
    <property type="entry name" value="RBD_domain_sf"/>
</dbReference>
<reference evidence="6" key="2">
    <citation type="submission" date="2015-01" db="EMBL/GenBank/DDBJ databases">
        <title>Evolutionary Origins and Diversification of the Mycorrhizal Mutualists.</title>
        <authorList>
            <consortium name="DOE Joint Genome Institute"/>
            <consortium name="Mycorrhizal Genomics Consortium"/>
            <person name="Kohler A."/>
            <person name="Kuo A."/>
            <person name="Nagy L.G."/>
            <person name="Floudas D."/>
            <person name="Copeland A."/>
            <person name="Barry K.W."/>
            <person name="Cichocki N."/>
            <person name="Veneault-Fourrey C."/>
            <person name="LaButti K."/>
            <person name="Lindquist E.A."/>
            <person name="Lipzen A."/>
            <person name="Lundell T."/>
            <person name="Morin E."/>
            <person name="Murat C."/>
            <person name="Riley R."/>
            <person name="Ohm R."/>
            <person name="Sun H."/>
            <person name="Tunlid A."/>
            <person name="Henrissat B."/>
            <person name="Grigoriev I.V."/>
            <person name="Hibbett D.S."/>
            <person name="Martin F."/>
        </authorList>
    </citation>
    <scope>NUCLEOTIDE SEQUENCE [LARGE SCALE GENOMIC DNA]</scope>
    <source>
        <strain evidence="6">MAFF 305830</strain>
    </source>
</reference>
<name>A0A0C2WYX4_SERVB</name>
<dbReference type="OrthoDB" id="21643at2759"/>
<keyword evidence="1 2" id="KW-0694">RNA-binding</keyword>
<dbReference type="AlphaFoldDB" id="A0A0C2WYX4"/>
<evidence type="ECO:0000256" key="3">
    <source>
        <dbReference type="SAM" id="MobiDB-lite"/>
    </source>
</evidence>
<feature type="compositionally biased region" description="Polar residues" evidence="3">
    <location>
        <begin position="318"/>
        <end position="328"/>
    </location>
</feature>
<dbReference type="Pfam" id="PF00076">
    <property type="entry name" value="RRM_1"/>
    <property type="match status" value="1"/>
</dbReference>
<evidence type="ECO:0000313" key="6">
    <source>
        <dbReference type="Proteomes" id="UP000054097"/>
    </source>
</evidence>
<dbReference type="STRING" id="933852.A0A0C2WYX4"/>
<dbReference type="PROSITE" id="PS50102">
    <property type="entry name" value="RRM"/>
    <property type="match status" value="1"/>
</dbReference>
<organism evidence="5 6">
    <name type="scientific">Serendipita vermifera MAFF 305830</name>
    <dbReference type="NCBI Taxonomy" id="933852"/>
    <lineage>
        <taxon>Eukaryota</taxon>
        <taxon>Fungi</taxon>
        <taxon>Dikarya</taxon>
        <taxon>Basidiomycota</taxon>
        <taxon>Agaricomycotina</taxon>
        <taxon>Agaricomycetes</taxon>
        <taxon>Sebacinales</taxon>
        <taxon>Serendipitaceae</taxon>
        <taxon>Serendipita</taxon>
    </lineage>
</organism>
<sequence length="479" mass="54077">MQTKRLHISGLTPAISEKDIYTRFSVFGTVKTVSGIGEFNAVGQPRNFAFISLEATPEKISKCLNVLSGSTWKGTKLRIGDARPDYEQRLQMERMEITPPSKRRRLAHGTESKDMSLVTLENVDKHPGWKKTSLSHLIRPMRMRPLHSIPPPTLSQSVSSGKKKKRKIMPPTRARRQKIDPSLYNRVHMTERMLLAEQVVVPPTLVLTSTPAALPPIKSPVQSKKEKVIRQESSNLVEQDEDNPYLVERQRDLGLLALLFDGKDKWEGKEDDLEDIDMGSTTLDNPEDVESASENEIVEPPQVDEEPNDAVLQDHRPSTSPLPTSQHAHQTRLKDLFTSKAAEPQSILLGLDLDLEDDVIFESMTNTQALPEQKTGPTMQLPIDRPQTLQRPVEPVQLSSNAPYFFPLLPHERSRGGVKDIMAVSVASGWMKPLLHPISSEDARHLWESQKVALTRDWKQRHREACKRQRKGASVNDLE</sequence>
<evidence type="ECO:0000256" key="1">
    <source>
        <dbReference type="ARBA" id="ARBA00022884"/>
    </source>
</evidence>
<evidence type="ECO:0000313" key="5">
    <source>
        <dbReference type="EMBL" id="KIM31293.1"/>
    </source>
</evidence>
<dbReference type="Proteomes" id="UP000054097">
    <property type="component" value="Unassembled WGS sequence"/>
</dbReference>
<keyword evidence="6" id="KW-1185">Reference proteome</keyword>
<feature type="compositionally biased region" description="Acidic residues" evidence="3">
    <location>
        <begin position="285"/>
        <end position="308"/>
    </location>
</feature>
<dbReference type="PANTHER" id="PTHR48029">
    <property type="entry name" value="NUCLEOLAR PROTEIN 8"/>
    <property type="match status" value="1"/>
</dbReference>
<dbReference type="Gene3D" id="3.30.70.330">
    <property type="match status" value="1"/>
</dbReference>
<dbReference type="EMBL" id="KN824282">
    <property type="protein sequence ID" value="KIM31293.1"/>
    <property type="molecule type" value="Genomic_DNA"/>
</dbReference>
<dbReference type="InterPro" id="IPR012677">
    <property type="entry name" value="Nucleotide-bd_a/b_plait_sf"/>
</dbReference>
<dbReference type="InterPro" id="IPR000504">
    <property type="entry name" value="RRM_dom"/>
</dbReference>
<dbReference type="HOGENOM" id="CLU_037780_0_0_1"/>
<dbReference type="SUPFAM" id="SSF54928">
    <property type="entry name" value="RNA-binding domain, RBD"/>
    <property type="match status" value="1"/>
</dbReference>